<reference evidence="2 3" key="1">
    <citation type="journal article" date="2012" name="Genome Biol.">
        <title>Genome and low-iron response of an oceanic diatom adapted to chronic iron limitation.</title>
        <authorList>
            <person name="Lommer M."/>
            <person name="Specht M."/>
            <person name="Roy A.S."/>
            <person name="Kraemer L."/>
            <person name="Andreson R."/>
            <person name="Gutowska M.A."/>
            <person name="Wolf J."/>
            <person name="Bergner S.V."/>
            <person name="Schilhabel M.B."/>
            <person name="Klostermeier U.C."/>
            <person name="Beiko R.G."/>
            <person name="Rosenstiel P."/>
            <person name="Hippler M."/>
            <person name="Laroche J."/>
        </authorList>
    </citation>
    <scope>NUCLEOTIDE SEQUENCE [LARGE SCALE GENOMIC DNA]</scope>
    <source>
        <strain evidence="2 3">CCMP1005</strain>
    </source>
</reference>
<evidence type="ECO:0000313" key="2">
    <source>
        <dbReference type="EMBL" id="EJK77351.1"/>
    </source>
</evidence>
<feature type="region of interest" description="Disordered" evidence="1">
    <location>
        <begin position="49"/>
        <end position="74"/>
    </location>
</feature>
<gene>
    <name evidence="2" type="ORF">THAOC_00823</name>
</gene>
<feature type="compositionally biased region" description="Basic and acidic residues" evidence="1">
    <location>
        <begin position="1"/>
        <end position="21"/>
    </location>
</feature>
<accession>K0TNP7</accession>
<organism evidence="2 3">
    <name type="scientific">Thalassiosira oceanica</name>
    <name type="common">Marine diatom</name>
    <dbReference type="NCBI Taxonomy" id="159749"/>
    <lineage>
        <taxon>Eukaryota</taxon>
        <taxon>Sar</taxon>
        <taxon>Stramenopiles</taxon>
        <taxon>Ochrophyta</taxon>
        <taxon>Bacillariophyta</taxon>
        <taxon>Coscinodiscophyceae</taxon>
        <taxon>Thalassiosirophycidae</taxon>
        <taxon>Thalassiosirales</taxon>
        <taxon>Thalassiosiraceae</taxon>
        <taxon>Thalassiosira</taxon>
    </lineage>
</organism>
<proteinExistence type="predicted"/>
<keyword evidence="3" id="KW-1185">Reference proteome</keyword>
<evidence type="ECO:0000313" key="3">
    <source>
        <dbReference type="Proteomes" id="UP000266841"/>
    </source>
</evidence>
<feature type="region of interest" description="Disordered" evidence="1">
    <location>
        <begin position="1"/>
        <end position="35"/>
    </location>
</feature>
<protein>
    <submittedName>
        <fullName evidence="2">Uncharacterized protein</fullName>
    </submittedName>
</protein>
<feature type="compositionally biased region" description="Polar residues" evidence="1">
    <location>
        <begin position="65"/>
        <end position="74"/>
    </location>
</feature>
<name>K0TNP7_THAOC</name>
<feature type="compositionally biased region" description="Basic and acidic residues" evidence="1">
    <location>
        <begin position="53"/>
        <end position="64"/>
    </location>
</feature>
<evidence type="ECO:0000256" key="1">
    <source>
        <dbReference type="SAM" id="MobiDB-lite"/>
    </source>
</evidence>
<comment type="caution">
    <text evidence="2">The sequence shown here is derived from an EMBL/GenBank/DDBJ whole genome shotgun (WGS) entry which is preliminary data.</text>
</comment>
<dbReference type="AlphaFoldDB" id="K0TNP7"/>
<dbReference type="Proteomes" id="UP000266841">
    <property type="component" value="Unassembled WGS sequence"/>
</dbReference>
<dbReference type="EMBL" id="AGNL01000994">
    <property type="protein sequence ID" value="EJK77351.1"/>
    <property type="molecule type" value="Genomic_DNA"/>
</dbReference>
<sequence length="151" mass="16737">MDEEHAHADELDEHRSDRDATDLAAEPSDEEGEYPTMYFEFDGMIPSTYNLAEEPRNNSDEVSRDSSFTSLSNNVPHLAERTDYSVSTCSSSESILSAGNAPSYDLEEDDDLSMSDHAYMVEYHVPTPKRSVTPATIAACNSIGSCESRRL</sequence>